<keyword evidence="8" id="KW-0472">Membrane</keyword>
<evidence type="ECO:0000256" key="1">
    <source>
        <dbReference type="ARBA" id="ARBA00004606"/>
    </source>
</evidence>
<proteinExistence type="inferred from homology"/>
<protein>
    <submittedName>
        <fullName evidence="13">Beta-1,3-glucosyltransferase</fullName>
    </submittedName>
</protein>
<dbReference type="Gene3D" id="3.90.550.50">
    <property type="match status" value="2"/>
</dbReference>
<evidence type="ECO:0000256" key="9">
    <source>
        <dbReference type="ARBA" id="ARBA00037847"/>
    </source>
</evidence>
<evidence type="ECO:0000256" key="6">
    <source>
        <dbReference type="ARBA" id="ARBA00022968"/>
    </source>
</evidence>
<keyword evidence="7" id="KW-1133">Transmembrane helix</keyword>
<feature type="signal peptide" evidence="10">
    <location>
        <begin position="1"/>
        <end position="26"/>
    </location>
</feature>
<evidence type="ECO:0000313" key="13">
    <source>
        <dbReference type="RefSeq" id="XP_032811064.1"/>
    </source>
</evidence>
<evidence type="ECO:0000256" key="8">
    <source>
        <dbReference type="ARBA" id="ARBA00023136"/>
    </source>
</evidence>
<reference evidence="13" key="1">
    <citation type="submission" date="2025-08" db="UniProtKB">
        <authorList>
            <consortium name="RefSeq"/>
        </authorList>
    </citation>
    <scope>IDENTIFICATION</scope>
    <source>
        <tissue evidence="13">Sperm</tissue>
    </source>
</reference>
<dbReference type="Proteomes" id="UP001318040">
    <property type="component" value="Chromosome 16"/>
</dbReference>
<keyword evidence="5" id="KW-0812">Transmembrane</keyword>
<dbReference type="CTD" id="145173"/>
<dbReference type="RefSeq" id="XP_032811064.1">
    <property type="nucleotide sequence ID" value="XM_032955173.1"/>
</dbReference>
<dbReference type="InterPro" id="IPR003378">
    <property type="entry name" value="Fringe-like_glycosylTrfase"/>
</dbReference>
<gene>
    <name evidence="13" type="primary">B3GLCT</name>
</gene>
<dbReference type="KEGG" id="pmrn:116942830"/>
<keyword evidence="6" id="KW-0735">Signal-anchor</keyword>
<organism evidence="12 13">
    <name type="scientific">Petromyzon marinus</name>
    <name type="common">Sea lamprey</name>
    <dbReference type="NCBI Taxonomy" id="7757"/>
    <lineage>
        <taxon>Eukaryota</taxon>
        <taxon>Metazoa</taxon>
        <taxon>Chordata</taxon>
        <taxon>Craniata</taxon>
        <taxon>Vertebrata</taxon>
        <taxon>Cyclostomata</taxon>
        <taxon>Hyperoartia</taxon>
        <taxon>Petromyzontiformes</taxon>
        <taxon>Petromyzontidae</taxon>
        <taxon>Petromyzon</taxon>
    </lineage>
</organism>
<accession>A0AAJ7T583</accession>
<evidence type="ECO:0000256" key="2">
    <source>
        <dbReference type="ARBA" id="ARBA00008661"/>
    </source>
</evidence>
<dbReference type="Pfam" id="PF02434">
    <property type="entry name" value="Fringe"/>
    <property type="match status" value="2"/>
</dbReference>
<keyword evidence="3" id="KW-0328">Glycosyltransferase</keyword>
<feature type="domain" description="Fringe-like glycosyltransferase" evidence="11">
    <location>
        <begin position="114"/>
        <end position="189"/>
    </location>
</feature>
<evidence type="ECO:0000256" key="4">
    <source>
        <dbReference type="ARBA" id="ARBA00022679"/>
    </source>
</evidence>
<sequence length="491" mass="54828">MSPSARAARGYALVAIALGLCVSSEATQNDAPSSKVYTGQATDLRNIVIVVHSQSSHYNALAAGKLKEGFLQQAQKLQQGPPTIVLLHKVDEVAGAWAILPALPRLLSTHGGSATWWFFCEEETRVDLERLRRLLGRYDHSKPWFLGRALHDESATIIHNFAFHEDPTSFHYPLFSSGWALSQPLLASIVQRWTRESRRADFTIDLKHEIALYIWNKGQGTKLTPIPEFCIRDAEAQSGGTCATTVYTDPPQCGEPVEDDKIFFAIKTCHKFYIDRVPVLKRTWGTRASRLAFYSDTLDADIPTVDLGVPNTERGHCAKTFAILERFNSDPAFEHTPWLVIADDDSLLSVPRLQKLLSCYDPTEPVYLGERYGYGLLTGGGYSYITGGGGMVFSREAVKELMAGGCKCYSDDAPDDMVLGMCFKSLAIPATHSPQFHQARPEDYPLDYLTSHSPVSFHKHWNTDPYHIYERWLAGDDRTSSEGRVIGHREL</sequence>
<dbReference type="GO" id="GO:0012505">
    <property type="term" value="C:endomembrane system"/>
    <property type="evidence" value="ECO:0007669"/>
    <property type="project" value="UniProtKB-SubCell"/>
</dbReference>
<evidence type="ECO:0000313" key="12">
    <source>
        <dbReference type="Proteomes" id="UP001318040"/>
    </source>
</evidence>
<evidence type="ECO:0000256" key="3">
    <source>
        <dbReference type="ARBA" id="ARBA00022676"/>
    </source>
</evidence>
<name>A0AAJ7T583_PETMA</name>
<keyword evidence="4" id="KW-0808">Transferase</keyword>
<keyword evidence="12" id="KW-1185">Reference proteome</keyword>
<dbReference type="AlphaFoldDB" id="A0AAJ7T583"/>
<dbReference type="GO" id="GO:0016020">
    <property type="term" value="C:membrane"/>
    <property type="evidence" value="ECO:0007669"/>
    <property type="project" value="UniProtKB-SubCell"/>
</dbReference>
<feature type="domain" description="Fringe-like glycosyltransferase" evidence="11">
    <location>
        <begin position="256"/>
        <end position="463"/>
    </location>
</feature>
<dbReference type="FunFam" id="3.90.550.50:FF:000008">
    <property type="entry name" value="Beta-1,3-glucosyltransferase"/>
    <property type="match status" value="1"/>
</dbReference>
<evidence type="ECO:0000259" key="11">
    <source>
        <dbReference type="Pfam" id="PF02434"/>
    </source>
</evidence>
<evidence type="ECO:0000256" key="7">
    <source>
        <dbReference type="ARBA" id="ARBA00022989"/>
    </source>
</evidence>
<keyword evidence="10" id="KW-0732">Signal</keyword>
<comment type="subcellular location">
    <subcellularLocation>
        <location evidence="9">Endomembrane system</location>
        <topology evidence="9">Single-pass membrane protein</topology>
    </subcellularLocation>
    <subcellularLocation>
        <location evidence="1">Membrane</location>
        <topology evidence="1">Single-pass type II membrane protein</topology>
    </subcellularLocation>
</comment>
<feature type="chain" id="PRO_5042576747" evidence="10">
    <location>
        <begin position="27"/>
        <end position="491"/>
    </location>
</feature>
<evidence type="ECO:0000256" key="10">
    <source>
        <dbReference type="SAM" id="SignalP"/>
    </source>
</evidence>
<dbReference type="GO" id="GO:0016757">
    <property type="term" value="F:glycosyltransferase activity"/>
    <property type="evidence" value="ECO:0007669"/>
    <property type="project" value="UniProtKB-KW"/>
</dbReference>
<comment type="similarity">
    <text evidence="2">Belongs to the glycosyltransferase 31 family.</text>
</comment>
<dbReference type="PANTHER" id="PTHR10811">
    <property type="entry name" value="FRINGE-RELATED"/>
    <property type="match status" value="1"/>
</dbReference>
<evidence type="ECO:0000256" key="5">
    <source>
        <dbReference type="ARBA" id="ARBA00022692"/>
    </source>
</evidence>